<feature type="domain" description="Putative zinc-finger" evidence="2">
    <location>
        <begin position="3"/>
        <end position="37"/>
    </location>
</feature>
<dbReference type="RefSeq" id="WP_243304649.1">
    <property type="nucleotide sequence ID" value="NZ_JALGBI010000001.1"/>
</dbReference>
<evidence type="ECO:0000313" key="4">
    <source>
        <dbReference type="Proteomes" id="UP001139447"/>
    </source>
</evidence>
<dbReference type="AlphaFoldDB" id="A0A9X1VRE3"/>
<keyword evidence="1" id="KW-0472">Membrane</keyword>
<evidence type="ECO:0000313" key="3">
    <source>
        <dbReference type="EMBL" id="MCJ0762416.1"/>
    </source>
</evidence>
<organism evidence="3 4">
    <name type="scientific">Variovorax terrae</name>
    <dbReference type="NCBI Taxonomy" id="2923278"/>
    <lineage>
        <taxon>Bacteria</taxon>
        <taxon>Pseudomonadati</taxon>
        <taxon>Pseudomonadota</taxon>
        <taxon>Betaproteobacteria</taxon>
        <taxon>Burkholderiales</taxon>
        <taxon>Comamonadaceae</taxon>
        <taxon>Variovorax</taxon>
    </lineage>
</organism>
<keyword evidence="4" id="KW-1185">Reference proteome</keyword>
<proteinExistence type="predicted"/>
<feature type="transmembrane region" description="Helical" evidence="1">
    <location>
        <begin position="86"/>
        <end position="109"/>
    </location>
</feature>
<sequence length="257" mass="28165">MPCHDIQALLNAYIDDELDPQGTAAVADHLAGCDGCRRVFAQAQALRDAVRAQGLRHALPPALQRRVRAAVRDEGRRRSAWARAPWAWINLGAALASLMALAVTLTLYLGAPSPAQRLGDEVVASHVRSLMVSHLTDVPSTDQHTVKPWFNGKLDFSPPVADLAAQDFTLVGGRLDYLALAQRPVAVLVYRRREHVVNLYVWPDASGRETPPDAASQQGFQQVRWAHGGMRYWAVSDLNATELAQFQRLFAAATHPG</sequence>
<evidence type="ECO:0000259" key="2">
    <source>
        <dbReference type="Pfam" id="PF13490"/>
    </source>
</evidence>
<reference evidence="3" key="1">
    <citation type="submission" date="2022-03" db="EMBL/GenBank/DDBJ databases">
        <authorList>
            <person name="Woo C.Y."/>
        </authorList>
    </citation>
    <scope>NUCLEOTIDE SEQUENCE</scope>
    <source>
        <strain evidence="3">CYS-02</strain>
    </source>
</reference>
<name>A0A9X1VRE3_9BURK</name>
<gene>
    <name evidence="3" type="ORF">MMF98_04250</name>
</gene>
<evidence type="ECO:0000256" key="1">
    <source>
        <dbReference type="SAM" id="Phobius"/>
    </source>
</evidence>
<keyword evidence="1" id="KW-0812">Transmembrane</keyword>
<dbReference type="Gene3D" id="1.10.10.1320">
    <property type="entry name" value="Anti-sigma factor, zinc-finger domain"/>
    <property type="match status" value="1"/>
</dbReference>
<keyword evidence="1" id="KW-1133">Transmembrane helix</keyword>
<dbReference type="InterPro" id="IPR041916">
    <property type="entry name" value="Anti_sigma_zinc_sf"/>
</dbReference>
<protein>
    <submittedName>
        <fullName evidence="3">Anti-sigma factor</fullName>
    </submittedName>
</protein>
<dbReference type="EMBL" id="JALGBI010000001">
    <property type="protein sequence ID" value="MCJ0762416.1"/>
    <property type="molecule type" value="Genomic_DNA"/>
</dbReference>
<comment type="caution">
    <text evidence="3">The sequence shown here is derived from an EMBL/GenBank/DDBJ whole genome shotgun (WGS) entry which is preliminary data.</text>
</comment>
<dbReference type="Pfam" id="PF13490">
    <property type="entry name" value="zf-HC2"/>
    <property type="match status" value="1"/>
</dbReference>
<dbReference type="InterPro" id="IPR027383">
    <property type="entry name" value="Znf_put"/>
</dbReference>
<dbReference type="Proteomes" id="UP001139447">
    <property type="component" value="Unassembled WGS sequence"/>
</dbReference>
<accession>A0A9X1VRE3</accession>